<evidence type="ECO:0000313" key="2">
    <source>
        <dbReference type="EMBL" id="BAC12879.1"/>
    </source>
</evidence>
<name>Q8CV34_OCEIH</name>
<dbReference type="AlphaFoldDB" id="Q8CV34"/>
<evidence type="ECO:0000313" key="3">
    <source>
        <dbReference type="Proteomes" id="UP000000822"/>
    </source>
</evidence>
<dbReference type="HOGENOM" id="CLU_033707_2_0_9"/>
<dbReference type="EMBL" id="BA000028">
    <property type="protein sequence ID" value="BAC12879.1"/>
    <property type="molecule type" value="Genomic_DNA"/>
</dbReference>
<gene>
    <name evidence="2" type="ordered locus">OB0923</name>
</gene>
<evidence type="ECO:0000259" key="1">
    <source>
        <dbReference type="Pfam" id="PF12146"/>
    </source>
</evidence>
<feature type="domain" description="Serine aminopeptidase S33" evidence="1">
    <location>
        <begin position="159"/>
        <end position="358"/>
    </location>
</feature>
<dbReference type="Proteomes" id="UP000000822">
    <property type="component" value="Chromosome"/>
</dbReference>
<dbReference type="PANTHER" id="PTHR43265">
    <property type="entry name" value="ESTERASE ESTD"/>
    <property type="match status" value="1"/>
</dbReference>
<dbReference type="PhylomeDB" id="Q8CV34"/>
<dbReference type="Gene3D" id="3.40.50.1820">
    <property type="entry name" value="alpha/beta hydrolase"/>
    <property type="match status" value="1"/>
</dbReference>
<reference evidence="2 3" key="1">
    <citation type="journal article" date="2001" name="FEMS Microbiol. Lett.">
        <title>Oceanobacillus iheyensis gen. nov., sp. nov., a deep-sea extremely halotolerant and alkaliphilic species isolated from a depth of 1050 m on the Iheya Ridge.</title>
        <authorList>
            <person name="Lu J."/>
            <person name="Nogi Y."/>
            <person name="Takami H."/>
        </authorList>
    </citation>
    <scope>NUCLEOTIDE SEQUENCE [LARGE SCALE GENOMIC DNA]</scope>
    <source>
        <strain evidence="3">DSM 14371 / CIP 107618 / JCM 11309 / KCTC 3954 / HTE831</strain>
    </source>
</reference>
<dbReference type="eggNOG" id="COG1073">
    <property type="taxonomic scope" value="Bacteria"/>
</dbReference>
<proteinExistence type="predicted"/>
<dbReference type="ESTHER" id="oceih-OB0923">
    <property type="family name" value="6_AlphaBeta_hydrolase"/>
</dbReference>
<dbReference type="KEGG" id="oih:OB0923"/>
<dbReference type="SUPFAM" id="SSF53474">
    <property type="entry name" value="alpha/beta-Hydrolases"/>
    <property type="match status" value="1"/>
</dbReference>
<protein>
    <submittedName>
        <fullName evidence="2">Hypothetical conserved protein</fullName>
    </submittedName>
</protein>
<dbReference type="InterPro" id="IPR053145">
    <property type="entry name" value="AB_hydrolase_Est10"/>
</dbReference>
<dbReference type="GO" id="GO:0052689">
    <property type="term" value="F:carboxylic ester hydrolase activity"/>
    <property type="evidence" value="ECO:0007669"/>
    <property type="project" value="TreeGrafter"/>
</dbReference>
<dbReference type="InterPro" id="IPR029058">
    <property type="entry name" value="AB_hydrolase_fold"/>
</dbReference>
<accession>Q8CV34</accession>
<dbReference type="RefSeq" id="WP_011065325.1">
    <property type="nucleotide sequence ID" value="NC_004193.1"/>
</dbReference>
<dbReference type="Pfam" id="PF12146">
    <property type="entry name" value="Hydrolase_4"/>
    <property type="match status" value="1"/>
</dbReference>
<dbReference type="PANTHER" id="PTHR43265:SF1">
    <property type="entry name" value="ESTERASE ESTD"/>
    <property type="match status" value="1"/>
</dbReference>
<organism evidence="2 3">
    <name type="scientific">Oceanobacillus iheyensis (strain DSM 14371 / CIP 107618 / JCM 11309 / KCTC 3954 / HTE831)</name>
    <dbReference type="NCBI Taxonomy" id="221109"/>
    <lineage>
        <taxon>Bacteria</taxon>
        <taxon>Bacillati</taxon>
        <taxon>Bacillota</taxon>
        <taxon>Bacilli</taxon>
        <taxon>Bacillales</taxon>
        <taxon>Bacillaceae</taxon>
        <taxon>Oceanobacillus</taxon>
    </lineage>
</organism>
<dbReference type="STRING" id="221109.gene:10733161"/>
<dbReference type="InterPro" id="IPR022742">
    <property type="entry name" value="Hydrolase_4"/>
</dbReference>
<reference evidence="2 3" key="2">
    <citation type="journal article" date="2002" name="Nucleic Acids Res.">
        <title>Genome sequence of Oceanobacillus iheyensis isolated from the Iheya Ridge and its unexpected adaptive capabilities to extreme environments.</title>
        <authorList>
            <person name="Takami H."/>
            <person name="Takaki Y."/>
            <person name="Uchiyama I."/>
        </authorList>
    </citation>
    <scope>NUCLEOTIDE SEQUENCE [LARGE SCALE GENOMIC DNA]</scope>
    <source>
        <strain evidence="3">DSM 14371 / CIP 107618 / JCM 11309 / KCTC 3954 / HTE831</strain>
    </source>
</reference>
<sequence>MNLDGYWEGKIEVPNQQLPIIVEFEEEDGKLSIPVQGLNDCPLSHVKVDDSNVFFEMEIQGDILTFDGQFEEEKIKGIFTQQGRSFSFELVKGNLDNVSELVDKDLTEIEVSDGVMKGKVETPEGQGPFPVAIIIAGSGPTDKDGNSKALPGENNSLKMIAEDLASEGIASIRYDKRGVGDNMILGGNEKDLRFDDYIDDVVAWMTYAENNDLFSSVSVIGHSEGSLIGMVASYQEDADAFVSLAGAGRQADDILNEQLETQLSGDLLKEAKEVLDNLKRGETVKNISSELQSIFRPSVQPYMMSWMGYNPRQELAKVDSPILIVNGTRDLQVPVSDAEILYNAKPNSEFLIIEDMNHVLKEAPADQKGNLATYFNPDIPLAKGLMNSIIDFLKENSNR</sequence>
<keyword evidence="3" id="KW-1185">Reference proteome</keyword>